<feature type="transmembrane region" description="Helical" evidence="3">
    <location>
        <begin position="141"/>
        <end position="161"/>
    </location>
</feature>
<sequence length="204" mass="22968">MRYQGKIVRWNDPQGFGFIVQNGGTKEIFVHIKSFKRRQRRPVENEVVIYETKIDAKGRMQAENVTFVGESMASALPHRIGAMPLIFAVSFLIFVAGAAFIGKLPWQLLLLYLVASSSTFVAYVFDKSAAKRGQWRTPENTLHIFAMVGGWPGALAAQKLIHHKSRKPSFQQVFWVTVVFNCAALGFLFSRTGAEMLRTVLGMR</sequence>
<dbReference type="Pfam" id="PF00313">
    <property type="entry name" value="CSD"/>
    <property type="match status" value="1"/>
</dbReference>
<accession>A0A411HQD8</accession>
<dbReference type="PROSITE" id="PS51857">
    <property type="entry name" value="CSD_2"/>
    <property type="match status" value="1"/>
</dbReference>
<dbReference type="InterPro" id="IPR052069">
    <property type="entry name" value="Ca-reg_mRNA-binding_domain"/>
</dbReference>
<dbReference type="Gene3D" id="2.40.50.140">
    <property type="entry name" value="Nucleic acid-binding proteins"/>
    <property type="match status" value="1"/>
</dbReference>
<evidence type="ECO:0000256" key="3">
    <source>
        <dbReference type="SAM" id="Phobius"/>
    </source>
</evidence>
<evidence type="ECO:0000313" key="5">
    <source>
        <dbReference type="EMBL" id="QBB72715.1"/>
    </source>
</evidence>
<dbReference type="GO" id="GO:0003730">
    <property type="term" value="F:mRNA 3'-UTR binding"/>
    <property type="evidence" value="ECO:0007669"/>
    <property type="project" value="TreeGrafter"/>
</dbReference>
<keyword evidence="3" id="KW-1133">Transmembrane helix</keyword>
<dbReference type="CDD" id="cd04458">
    <property type="entry name" value="CSP_CDS"/>
    <property type="match status" value="1"/>
</dbReference>
<evidence type="ECO:0000313" key="6">
    <source>
        <dbReference type="Proteomes" id="UP000291562"/>
    </source>
</evidence>
<dbReference type="InterPro" id="IPR012340">
    <property type="entry name" value="NA-bd_OB-fold"/>
</dbReference>
<organism evidence="5 6">
    <name type="scientific">Pseudolysobacter antarcticus</name>
    <dbReference type="NCBI Taxonomy" id="2511995"/>
    <lineage>
        <taxon>Bacteria</taxon>
        <taxon>Pseudomonadati</taxon>
        <taxon>Pseudomonadota</taxon>
        <taxon>Gammaproteobacteria</taxon>
        <taxon>Lysobacterales</taxon>
        <taxon>Rhodanobacteraceae</taxon>
        <taxon>Pseudolysobacter</taxon>
    </lineage>
</organism>
<dbReference type="InterPro" id="IPR019844">
    <property type="entry name" value="CSD_CS"/>
</dbReference>
<evidence type="ECO:0000256" key="1">
    <source>
        <dbReference type="ARBA" id="ARBA00022553"/>
    </source>
</evidence>
<feature type="transmembrane region" description="Helical" evidence="3">
    <location>
        <begin position="80"/>
        <end position="100"/>
    </location>
</feature>
<dbReference type="PANTHER" id="PTHR12962:SF1">
    <property type="entry name" value="COLD SHOCK DOMAIN-CONTAINING PROTEIN CG9705"/>
    <property type="match status" value="1"/>
</dbReference>
<dbReference type="AlphaFoldDB" id="A0A411HQD8"/>
<dbReference type="KEGG" id="xbc:ELE36_14720"/>
<name>A0A411HQD8_9GAMM</name>
<proteinExistence type="predicted"/>
<evidence type="ECO:0000259" key="4">
    <source>
        <dbReference type="PROSITE" id="PS51857"/>
    </source>
</evidence>
<feature type="transmembrane region" description="Helical" evidence="3">
    <location>
        <begin position="173"/>
        <end position="194"/>
    </location>
</feature>
<dbReference type="Pfam" id="PF06961">
    <property type="entry name" value="DUF1294"/>
    <property type="match status" value="1"/>
</dbReference>
<dbReference type="InterPro" id="IPR002059">
    <property type="entry name" value="CSP_DNA-bd"/>
</dbReference>
<dbReference type="GO" id="GO:0043488">
    <property type="term" value="P:regulation of mRNA stability"/>
    <property type="evidence" value="ECO:0007669"/>
    <property type="project" value="TreeGrafter"/>
</dbReference>
<dbReference type="EMBL" id="CP035704">
    <property type="protein sequence ID" value="QBB72715.1"/>
    <property type="molecule type" value="Genomic_DNA"/>
</dbReference>
<keyword evidence="3" id="KW-0472">Membrane</keyword>
<dbReference type="PROSITE" id="PS00352">
    <property type="entry name" value="CSD_1"/>
    <property type="match status" value="1"/>
</dbReference>
<keyword evidence="6" id="KW-1185">Reference proteome</keyword>
<dbReference type="GO" id="GO:0005829">
    <property type="term" value="C:cytosol"/>
    <property type="evidence" value="ECO:0007669"/>
    <property type="project" value="UniProtKB-ARBA"/>
</dbReference>
<keyword evidence="1" id="KW-0597">Phosphoprotein</keyword>
<gene>
    <name evidence="5" type="ORF">ELE36_14720</name>
</gene>
<dbReference type="OrthoDB" id="72963at2"/>
<feature type="domain" description="CSD" evidence="4">
    <location>
        <begin position="2"/>
        <end position="67"/>
    </location>
</feature>
<dbReference type="SUPFAM" id="SSF50249">
    <property type="entry name" value="Nucleic acid-binding proteins"/>
    <property type="match status" value="1"/>
</dbReference>
<dbReference type="SMART" id="SM00357">
    <property type="entry name" value="CSP"/>
    <property type="match status" value="1"/>
</dbReference>
<keyword evidence="3" id="KW-0812">Transmembrane</keyword>
<reference evidence="5 6" key="1">
    <citation type="submission" date="2019-01" db="EMBL/GenBank/DDBJ databases">
        <title>Pseudolysobacter antarctica gen. nov., sp. nov., isolated from Fildes Peninsula, Antarctica.</title>
        <authorList>
            <person name="Wei Z."/>
            <person name="Peng F."/>
        </authorList>
    </citation>
    <scope>NUCLEOTIDE SEQUENCE [LARGE SCALE GENOMIC DNA]</scope>
    <source>
        <strain evidence="5 6">AQ6-296</strain>
    </source>
</reference>
<dbReference type="Proteomes" id="UP000291562">
    <property type="component" value="Chromosome"/>
</dbReference>
<dbReference type="InterPro" id="IPR011129">
    <property type="entry name" value="CSD"/>
</dbReference>
<evidence type="ECO:0000256" key="2">
    <source>
        <dbReference type="RuleBase" id="RU000408"/>
    </source>
</evidence>
<comment type="subcellular location">
    <subcellularLocation>
        <location evidence="2">Cytoplasm</location>
    </subcellularLocation>
</comment>
<feature type="transmembrane region" description="Helical" evidence="3">
    <location>
        <begin position="106"/>
        <end position="125"/>
    </location>
</feature>
<dbReference type="PANTHER" id="PTHR12962">
    <property type="entry name" value="CALCIUM-REGULATED HEAT STABLE PROTEIN CRHSP-24-RELATED"/>
    <property type="match status" value="1"/>
</dbReference>
<dbReference type="InterPro" id="IPR010718">
    <property type="entry name" value="DUF1294"/>
</dbReference>
<protein>
    <submittedName>
        <fullName evidence="5">DUF1294 domain-containing protein</fullName>
    </submittedName>
</protein>